<accession>A0ABV4T6K1</accession>
<evidence type="ECO:0000313" key="2">
    <source>
        <dbReference type="Proteomes" id="UP001571980"/>
    </source>
</evidence>
<keyword evidence="2" id="KW-1185">Reference proteome</keyword>
<dbReference type="Proteomes" id="UP001571980">
    <property type="component" value="Unassembled WGS sequence"/>
</dbReference>
<dbReference type="RefSeq" id="WP_372824982.1">
    <property type="nucleotide sequence ID" value="NZ_JARRIF010000001.1"/>
</dbReference>
<protein>
    <submittedName>
        <fullName evidence="1">Uncharacterized protein</fullName>
    </submittedName>
</protein>
<sequence>MFEWFLFISLFLGGWLIYEMVADKVHGPGRYYIVMNVEGDVDRVEWLARQLAKDKKIKIRSIEIRTDKPKKQKRLFRRTS</sequence>
<reference evidence="1 2" key="1">
    <citation type="submission" date="2023-03" db="EMBL/GenBank/DDBJ databases">
        <title>Speciation in Pyrococcus: adaptation to high temperature as a mechanism.</title>
        <authorList>
            <person name="Gu J."/>
        </authorList>
    </citation>
    <scope>NUCLEOTIDE SEQUENCE [LARGE SCALE GENOMIC DNA]</scope>
    <source>
        <strain evidence="1 2">LMOA34</strain>
    </source>
</reference>
<evidence type="ECO:0000313" key="1">
    <source>
        <dbReference type="EMBL" id="MFA4805408.1"/>
    </source>
</evidence>
<proteinExistence type="predicted"/>
<comment type="caution">
    <text evidence="1">The sequence shown here is derived from an EMBL/GenBank/DDBJ whole genome shotgun (WGS) entry which is preliminary data.</text>
</comment>
<organism evidence="1 2">
    <name type="scientific">Pyrococcus kukulkanii</name>
    <dbReference type="NCBI Taxonomy" id="1609559"/>
    <lineage>
        <taxon>Archaea</taxon>
        <taxon>Methanobacteriati</taxon>
        <taxon>Methanobacteriota</taxon>
        <taxon>Thermococci</taxon>
        <taxon>Thermococcales</taxon>
        <taxon>Thermococcaceae</taxon>
        <taxon>Pyrococcus</taxon>
    </lineage>
</organism>
<name>A0ABV4T6K1_9EURY</name>
<gene>
    <name evidence="1" type="ORF">P8X34_11790</name>
</gene>
<dbReference type="EMBL" id="JARRIG010000008">
    <property type="protein sequence ID" value="MFA4805408.1"/>
    <property type="molecule type" value="Genomic_DNA"/>
</dbReference>